<evidence type="ECO:0000313" key="2">
    <source>
        <dbReference type="Proteomes" id="UP001307889"/>
    </source>
</evidence>
<sequence length="152" mass="16488">MILGTKLSPRSLKNSKRLSKSLWRESLLMKRPQSLKRLKILLSTASLQPSTIEAKSPLARSPDIALIHRSGQIQLLVAGFISPASRLQVVARACETVLWKWYSLASGVSIPQQAMPKMLASIIALSIAATPPMATHHGLAHYIASEEAASTP</sequence>
<organism evidence="1 2">
    <name type="scientific">Nesidiocoris tenuis</name>
    <dbReference type="NCBI Taxonomy" id="355587"/>
    <lineage>
        <taxon>Eukaryota</taxon>
        <taxon>Metazoa</taxon>
        <taxon>Ecdysozoa</taxon>
        <taxon>Arthropoda</taxon>
        <taxon>Hexapoda</taxon>
        <taxon>Insecta</taxon>
        <taxon>Pterygota</taxon>
        <taxon>Neoptera</taxon>
        <taxon>Paraneoptera</taxon>
        <taxon>Hemiptera</taxon>
        <taxon>Heteroptera</taxon>
        <taxon>Panheteroptera</taxon>
        <taxon>Cimicomorpha</taxon>
        <taxon>Miridae</taxon>
        <taxon>Dicyphina</taxon>
        <taxon>Nesidiocoris</taxon>
    </lineage>
</organism>
<accession>A0ABN7B827</accession>
<dbReference type="Proteomes" id="UP001307889">
    <property type="component" value="Chromosome 11"/>
</dbReference>
<name>A0ABN7B827_9HEMI</name>
<dbReference type="EMBL" id="AP028919">
    <property type="protein sequence ID" value="BET00537.1"/>
    <property type="molecule type" value="Genomic_DNA"/>
</dbReference>
<proteinExistence type="predicted"/>
<keyword evidence="2" id="KW-1185">Reference proteome</keyword>
<gene>
    <name evidence="1" type="ORF">NTJ_13354</name>
</gene>
<protein>
    <submittedName>
        <fullName evidence="1">Uncharacterized protein</fullName>
    </submittedName>
</protein>
<reference evidence="1 2" key="1">
    <citation type="submission" date="2023-09" db="EMBL/GenBank/DDBJ databases">
        <title>Nesidiocoris tenuis whole genome shotgun sequence.</title>
        <authorList>
            <person name="Shibata T."/>
            <person name="Shimoda M."/>
            <person name="Kobayashi T."/>
            <person name="Uehara T."/>
        </authorList>
    </citation>
    <scope>NUCLEOTIDE SEQUENCE [LARGE SCALE GENOMIC DNA]</scope>
    <source>
        <strain evidence="1 2">Japan</strain>
    </source>
</reference>
<evidence type="ECO:0000313" key="1">
    <source>
        <dbReference type="EMBL" id="BET00537.1"/>
    </source>
</evidence>